<comment type="caution">
    <text evidence="3">The sequence shown here is derived from an EMBL/GenBank/DDBJ whole genome shotgun (WGS) entry which is preliminary data.</text>
</comment>
<reference evidence="4" key="1">
    <citation type="journal article" date="2019" name="Int. J. Syst. Evol. Microbiol.">
        <title>The Global Catalogue of Microorganisms (GCM) 10K type strain sequencing project: providing services to taxonomists for standard genome sequencing and annotation.</title>
        <authorList>
            <consortium name="The Broad Institute Genomics Platform"/>
            <consortium name="The Broad Institute Genome Sequencing Center for Infectious Disease"/>
            <person name="Wu L."/>
            <person name="Ma J."/>
        </authorList>
    </citation>
    <scope>NUCLEOTIDE SEQUENCE [LARGE SCALE GENOMIC DNA]</scope>
    <source>
        <strain evidence="4">JCM 13004</strain>
    </source>
</reference>
<dbReference type="EMBL" id="BAAALF010000027">
    <property type="protein sequence ID" value="GAA1230660.1"/>
    <property type="molecule type" value="Genomic_DNA"/>
</dbReference>
<dbReference type="Proteomes" id="UP001500037">
    <property type="component" value="Unassembled WGS sequence"/>
</dbReference>
<feature type="region of interest" description="Disordered" evidence="1">
    <location>
        <begin position="1"/>
        <end position="21"/>
    </location>
</feature>
<name>A0ABP4GRA4_9ACTN</name>
<evidence type="ECO:0000313" key="4">
    <source>
        <dbReference type="Proteomes" id="UP001500037"/>
    </source>
</evidence>
<proteinExistence type="predicted"/>
<dbReference type="InterPro" id="IPR025443">
    <property type="entry name" value="DUF4307"/>
</dbReference>
<organism evidence="3 4">
    <name type="scientific">Kitasatospora nipponensis</name>
    <dbReference type="NCBI Taxonomy" id="258049"/>
    <lineage>
        <taxon>Bacteria</taxon>
        <taxon>Bacillati</taxon>
        <taxon>Actinomycetota</taxon>
        <taxon>Actinomycetes</taxon>
        <taxon>Kitasatosporales</taxon>
        <taxon>Streptomycetaceae</taxon>
        <taxon>Kitasatospora</taxon>
    </lineage>
</organism>
<sequence length="139" mass="14209">MAATSSKAPTGVPEGRYGGRTDQEADRRLKVAGAVCALLVLGLVAWLGGSYLLRETKLNGTVPTFQVVSDSEVQAQLSVTKDSGTGGVCTVRSQAADGSVVGQLDIPVPTAGSSFVQVVTIRTTARGTTAELLGCTPTK</sequence>
<evidence type="ECO:0000256" key="2">
    <source>
        <dbReference type="SAM" id="Phobius"/>
    </source>
</evidence>
<keyword evidence="2" id="KW-0472">Membrane</keyword>
<accession>A0ABP4GRA4</accession>
<keyword evidence="4" id="KW-1185">Reference proteome</keyword>
<keyword evidence="2" id="KW-0812">Transmembrane</keyword>
<protein>
    <submittedName>
        <fullName evidence="3">DUF4307 domain-containing protein</fullName>
    </submittedName>
</protein>
<evidence type="ECO:0000256" key="1">
    <source>
        <dbReference type="SAM" id="MobiDB-lite"/>
    </source>
</evidence>
<keyword evidence="2" id="KW-1133">Transmembrane helix</keyword>
<gene>
    <name evidence="3" type="ORF">GCM10009665_21310</name>
</gene>
<evidence type="ECO:0000313" key="3">
    <source>
        <dbReference type="EMBL" id="GAA1230660.1"/>
    </source>
</evidence>
<dbReference type="RefSeq" id="WP_344441068.1">
    <property type="nucleotide sequence ID" value="NZ_BAAALF010000027.1"/>
</dbReference>
<dbReference type="Pfam" id="PF14155">
    <property type="entry name" value="DUF4307"/>
    <property type="match status" value="1"/>
</dbReference>
<feature type="transmembrane region" description="Helical" evidence="2">
    <location>
        <begin position="31"/>
        <end position="53"/>
    </location>
</feature>